<comment type="caution">
    <text evidence="1">The sequence shown here is derived from an EMBL/GenBank/DDBJ whole genome shotgun (WGS) entry which is preliminary data.</text>
</comment>
<sequence length="512" mass="56993">MSTSPYRPEDEQRLINRLLSPEIADNPFLFVKFAFPWGVAGTPLARYQGPRTWQIDELLAIGEHIEANRQRMARGLDPQVYQSSTVSGRGIGKSALVSWLNLWSRSCLIGSTAITTANTEAQLISRTWAELGKWHTLSINRHWFDKTATALRPEKWFADLVQSDLQIDTGYYYAQAQLWSEENPDAFAGVHNPLGLILIMDEASGIPAPIWKVSDGFFTEPVLHRYWLVFSNGRRNTGAFYETHHKHRDLWKCRQIDARTVEGTDPAVYDKIITQYGADSDEARVEVYGQFPSSGANQFIGRELVQAAQVRELAPDPGAALVIGVDVARFGDDHSVIFFRQGRDARSRKPLKFKGLTTIQLAGRVAEQVDRVKPDAVFVDGGGVGGGVVDALRSMGYKVIDVQSGAKADEPERYANRRAELWGKMRDWLATGCLADDPALADDLTGPEYDHALNGAVKLEPKDKMKQRGLASPDCADALALTFDRRIARRDANATGRRAPRVAKDVDYSLFS</sequence>
<evidence type="ECO:0000313" key="1">
    <source>
        <dbReference type="EMBL" id="NBN62058.1"/>
    </source>
</evidence>
<accession>A0ABW9ZBP5</accession>
<dbReference type="EMBL" id="JAABLP010000001">
    <property type="protein sequence ID" value="NBN62058.1"/>
    <property type="molecule type" value="Genomic_DNA"/>
</dbReference>
<evidence type="ECO:0000313" key="2">
    <source>
        <dbReference type="Proteomes" id="UP000541347"/>
    </source>
</evidence>
<dbReference type="RefSeq" id="WP_161672691.1">
    <property type="nucleotide sequence ID" value="NZ_JAABLP010000001.1"/>
</dbReference>
<protein>
    <submittedName>
        <fullName evidence="1">Terminase</fullName>
    </submittedName>
</protein>
<reference evidence="1 2" key="1">
    <citation type="submission" date="2020-01" db="EMBL/GenBank/DDBJ databases">
        <authorList>
            <person name="Peng S.Y."/>
            <person name="Li J."/>
            <person name="Wang M."/>
            <person name="Wang L."/>
            <person name="Wang C.Q."/>
            <person name="Wang J.R."/>
        </authorList>
    </citation>
    <scope>NUCLEOTIDE SEQUENCE [LARGE SCALE GENOMIC DNA]</scope>
    <source>
        <strain evidence="1 2">XCT-34</strain>
    </source>
</reference>
<proteinExistence type="predicted"/>
<name>A0ABW9ZBP5_9HYPH</name>
<dbReference type="Gene3D" id="3.30.420.240">
    <property type="match status" value="1"/>
</dbReference>
<organism evidence="1 2">
    <name type="scientific">Pannonibacter tanglangensis</name>
    <dbReference type="NCBI Taxonomy" id="2750084"/>
    <lineage>
        <taxon>Bacteria</taxon>
        <taxon>Pseudomonadati</taxon>
        <taxon>Pseudomonadota</taxon>
        <taxon>Alphaproteobacteria</taxon>
        <taxon>Hyphomicrobiales</taxon>
        <taxon>Stappiaceae</taxon>
        <taxon>Pannonibacter</taxon>
    </lineage>
</organism>
<keyword evidence="2" id="KW-1185">Reference proteome</keyword>
<gene>
    <name evidence="1" type="ORF">GWI71_00025</name>
</gene>
<dbReference type="Proteomes" id="UP000541347">
    <property type="component" value="Unassembled WGS sequence"/>
</dbReference>